<dbReference type="Gene3D" id="2.30.30.40">
    <property type="entry name" value="SH3 Domains"/>
    <property type="match status" value="1"/>
</dbReference>
<organism evidence="17 18">
    <name type="scientific">Roseivivax marinus</name>
    <dbReference type="NCBI Taxonomy" id="1379903"/>
    <lineage>
        <taxon>Bacteria</taxon>
        <taxon>Pseudomonadati</taxon>
        <taxon>Pseudomonadota</taxon>
        <taxon>Alphaproteobacteria</taxon>
        <taxon>Rhodobacterales</taxon>
        <taxon>Roseobacteraceae</taxon>
        <taxon>Roseivivax</taxon>
    </lineage>
</organism>
<evidence type="ECO:0000256" key="9">
    <source>
        <dbReference type="ARBA" id="ARBA00022840"/>
    </source>
</evidence>
<sequence>MSSLDDIKQMFFLECDELLEALNDGLTDIEASLTSGALDPEVINAVFRNVHSIKGGAASFGLDALVRFSHAFETVLDRMRSGTLTPDEASIRLLHRCADHLSDLVAAGRADESPDIAASGPLLDQLEALNDIGTVPVAPEPEPEPDQQIDAAPEVPEDTGLSFAPLALGIDLAEPQDQESPRRFELVFTPTESLFATGHDPVHLFRELAALGDLSIKAETDLLPALEDVTPNIPYLRWRLELEGEASEEDIREVFEFVDGLAELDLAASVANTPPQRENSLPDSPGGDDDVIPMQSAPVDGATDPSPETSGYEAPGKASDQPVAATKAPKSTVRVDLDLVDSLINIVGELVINQSVLTQSFSEANVANRADIGNSLDEYKSLALQIQDSVMSLRAQSVKQLFQRMARIVRETSAVAGKAVVFETDGEDTEIDKTVIERLIEPLTHILRNAIDHGLETGEDRERLGKPTRGVVRLSATHRSGRVLIEVTDDGAGINRARVFDIAVRKGIVDANAQLSDAEIDRLLFMPGFSTKEAVTDLSGRGVGMDVVRSAIQKLGGRISINSTPGRGTTLSISLPLTLAVLDGMVVDVAGQTMVVPITAVVETIRPTPEDLHHIGASTQVIKVRETLVPIVDLGVAFGYRRGAVPFTDLVLLLIETEQGERWALALDRIIDQRQVVIKSLEGNYGHVPGVAAATILGDGKIALIIDPEETARMAERDPAGLLELAVAGE</sequence>
<evidence type="ECO:0000256" key="5">
    <source>
        <dbReference type="ARBA" id="ARBA00022553"/>
    </source>
</evidence>
<evidence type="ECO:0000259" key="15">
    <source>
        <dbReference type="PROSITE" id="PS50851"/>
    </source>
</evidence>
<dbReference type="PROSITE" id="PS50851">
    <property type="entry name" value="CHEW"/>
    <property type="match status" value="1"/>
</dbReference>
<dbReference type="PANTHER" id="PTHR43395:SF10">
    <property type="entry name" value="CHEMOTAXIS PROTEIN CHEA"/>
    <property type="match status" value="1"/>
</dbReference>
<dbReference type="CDD" id="cd16916">
    <property type="entry name" value="HATPase_CheA-like"/>
    <property type="match status" value="1"/>
</dbReference>
<evidence type="ECO:0000256" key="10">
    <source>
        <dbReference type="ARBA" id="ARBA00023012"/>
    </source>
</evidence>
<dbReference type="STRING" id="1379903.ATO8_08656"/>
<feature type="domain" description="Histidine kinase" evidence="14">
    <location>
        <begin position="338"/>
        <end position="579"/>
    </location>
</feature>
<dbReference type="SUPFAM" id="SSF55874">
    <property type="entry name" value="ATPase domain of HSP90 chaperone/DNA topoisomerase II/histidine kinase"/>
    <property type="match status" value="1"/>
</dbReference>
<evidence type="ECO:0000256" key="4">
    <source>
        <dbReference type="ARBA" id="ARBA00022500"/>
    </source>
</evidence>
<feature type="domain" description="HPt" evidence="16">
    <location>
        <begin position="1"/>
        <end position="108"/>
    </location>
</feature>
<dbReference type="EC" id="2.7.13.3" evidence="2"/>
<evidence type="ECO:0000313" key="17">
    <source>
        <dbReference type="EMBL" id="ETW13269.1"/>
    </source>
</evidence>
<keyword evidence="4" id="KW-0145">Chemotaxis</keyword>
<dbReference type="InterPro" id="IPR051315">
    <property type="entry name" value="Bact_Chemotaxis_CheA"/>
</dbReference>
<proteinExistence type="predicted"/>
<dbReference type="Pfam" id="PF02895">
    <property type="entry name" value="H-kinase_dim"/>
    <property type="match status" value="1"/>
</dbReference>
<dbReference type="Pfam" id="PF01627">
    <property type="entry name" value="Hpt"/>
    <property type="match status" value="1"/>
</dbReference>
<evidence type="ECO:0000256" key="11">
    <source>
        <dbReference type="ARBA" id="ARBA00035100"/>
    </source>
</evidence>
<dbReference type="CDD" id="cd00088">
    <property type="entry name" value="HPT"/>
    <property type="match status" value="1"/>
</dbReference>
<gene>
    <name evidence="17" type="ORF">ATO8_08656</name>
</gene>
<keyword evidence="7" id="KW-0547">Nucleotide-binding</keyword>
<evidence type="ECO:0000259" key="16">
    <source>
        <dbReference type="PROSITE" id="PS50894"/>
    </source>
</evidence>
<keyword evidence="10" id="KW-0902">Two-component regulatory system</keyword>
<dbReference type="SMART" id="SM00260">
    <property type="entry name" value="CheW"/>
    <property type="match status" value="1"/>
</dbReference>
<dbReference type="Gene3D" id="1.20.120.160">
    <property type="entry name" value="HPT domain"/>
    <property type="match status" value="1"/>
</dbReference>
<keyword evidence="9" id="KW-0067">ATP-binding</keyword>
<dbReference type="GO" id="GO:0005737">
    <property type="term" value="C:cytoplasm"/>
    <property type="evidence" value="ECO:0007669"/>
    <property type="project" value="InterPro"/>
</dbReference>
<dbReference type="InterPro" id="IPR008207">
    <property type="entry name" value="Sig_transdc_His_kin_Hpt_dom"/>
</dbReference>
<keyword evidence="8 17" id="KW-0418">Kinase</keyword>
<dbReference type="EMBL" id="AQQW01000004">
    <property type="protein sequence ID" value="ETW13269.1"/>
    <property type="molecule type" value="Genomic_DNA"/>
</dbReference>
<dbReference type="SMART" id="SM00073">
    <property type="entry name" value="HPT"/>
    <property type="match status" value="1"/>
</dbReference>
<keyword evidence="6" id="KW-0808">Transferase</keyword>
<dbReference type="FunFam" id="3.30.565.10:FF:000016">
    <property type="entry name" value="Chemotaxis protein CheA, putative"/>
    <property type="match status" value="1"/>
</dbReference>
<dbReference type="PATRIC" id="fig|1317118.6.peg.1796"/>
<dbReference type="InterPro" id="IPR037006">
    <property type="entry name" value="CheA-like_homodim_sf"/>
</dbReference>
<feature type="modified residue" description="Phosphohistidine" evidence="12">
    <location>
        <position position="51"/>
    </location>
</feature>
<dbReference type="Pfam" id="PF01584">
    <property type="entry name" value="CheW"/>
    <property type="match status" value="1"/>
</dbReference>
<dbReference type="InterPro" id="IPR036641">
    <property type="entry name" value="HPT_dom_sf"/>
</dbReference>
<feature type="region of interest" description="Disordered" evidence="13">
    <location>
        <begin position="269"/>
        <end position="328"/>
    </location>
</feature>
<evidence type="ECO:0000256" key="1">
    <source>
        <dbReference type="ARBA" id="ARBA00000085"/>
    </source>
</evidence>
<dbReference type="CDD" id="cd00731">
    <property type="entry name" value="CheA_reg"/>
    <property type="match status" value="1"/>
</dbReference>
<dbReference type="Proteomes" id="UP000019063">
    <property type="component" value="Unassembled WGS sequence"/>
</dbReference>
<dbReference type="eggNOG" id="COG0643">
    <property type="taxonomic scope" value="Bacteria"/>
</dbReference>
<dbReference type="GO" id="GO:0000155">
    <property type="term" value="F:phosphorelay sensor kinase activity"/>
    <property type="evidence" value="ECO:0007669"/>
    <property type="project" value="InterPro"/>
</dbReference>
<dbReference type="InterPro" id="IPR036890">
    <property type="entry name" value="HATPase_C_sf"/>
</dbReference>
<dbReference type="InterPro" id="IPR002545">
    <property type="entry name" value="CheW-lke_dom"/>
</dbReference>
<evidence type="ECO:0000259" key="14">
    <source>
        <dbReference type="PROSITE" id="PS50109"/>
    </source>
</evidence>
<keyword evidence="18" id="KW-1185">Reference proteome</keyword>
<accession>W4HKL2</accession>
<dbReference type="SUPFAM" id="SSF47226">
    <property type="entry name" value="Histidine-containing phosphotransfer domain, HPT domain"/>
    <property type="match status" value="1"/>
</dbReference>
<name>W4HKL2_9RHOB</name>
<dbReference type="PROSITE" id="PS50109">
    <property type="entry name" value="HIS_KIN"/>
    <property type="match status" value="1"/>
</dbReference>
<evidence type="ECO:0000256" key="3">
    <source>
        <dbReference type="ARBA" id="ARBA00021495"/>
    </source>
</evidence>
<comment type="catalytic activity">
    <reaction evidence="1">
        <text>ATP + protein L-histidine = ADP + protein N-phospho-L-histidine.</text>
        <dbReference type="EC" id="2.7.13.3"/>
    </reaction>
</comment>
<dbReference type="InterPro" id="IPR004105">
    <property type="entry name" value="CheA-like_dim"/>
</dbReference>
<dbReference type="SUPFAM" id="SSF47384">
    <property type="entry name" value="Homodimeric domain of signal transducing histidine kinase"/>
    <property type="match status" value="1"/>
</dbReference>
<evidence type="ECO:0000313" key="18">
    <source>
        <dbReference type="Proteomes" id="UP000019063"/>
    </source>
</evidence>
<evidence type="ECO:0000256" key="12">
    <source>
        <dbReference type="PROSITE-ProRule" id="PRU00110"/>
    </source>
</evidence>
<evidence type="ECO:0000256" key="6">
    <source>
        <dbReference type="ARBA" id="ARBA00022679"/>
    </source>
</evidence>
<comment type="caution">
    <text evidence="17">The sequence shown here is derived from an EMBL/GenBank/DDBJ whole genome shotgun (WGS) entry which is preliminary data.</text>
</comment>
<evidence type="ECO:0000256" key="13">
    <source>
        <dbReference type="SAM" id="MobiDB-lite"/>
    </source>
</evidence>
<dbReference type="Gene3D" id="3.30.565.10">
    <property type="entry name" value="Histidine kinase-like ATPase, C-terminal domain"/>
    <property type="match status" value="1"/>
</dbReference>
<feature type="domain" description="CheW-like" evidence="15">
    <location>
        <begin position="581"/>
        <end position="717"/>
    </location>
</feature>
<dbReference type="AlphaFoldDB" id="W4HKL2"/>
<dbReference type="InterPro" id="IPR036097">
    <property type="entry name" value="HisK_dim/P_sf"/>
</dbReference>
<evidence type="ECO:0000256" key="7">
    <source>
        <dbReference type="ARBA" id="ARBA00022741"/>
    </source>
</evidence>
<dbReference type="SUPFAM" id="SSF50341">
    <property type="entry name" value="CheW-like"/>
    <property type="match status" value="1"/>
</dbReference>
<evidence type="ECO:0000256" key="2">
    <source>
        <dbReference type="ARBA" id="ARBA00012438"/>
    </source>
</evidence>
<evidence type="ECO:0000256" key="8">
    <source>
        <dbReference type="ARBA" id="ARBA00022777"/>
    </source>
</evidence>
<protein>
    <recommendedName>
        <fullName evidence="3">Chemotaxis protein CheA</fullName>
        <ecNumber evidence="2">2.7.13.3</ecNumber>
    </recommendedName>
</protein>
<reference evidence="17 18" key="1">
    <citation type="journal article" date="2014" name="Antonie Van Leeuwenhoek">
        <title>Roseivivax atlanticus sp. nov., isolated from surface seawater of the Atlantic Ocean.</title>
        <authorList>
            <person name="Li G."/>
            <person name="Lai Q."/>
            <person name="Liu X."/>
            <person name="Sun F."/>
            <person name="Shao Z."/>
        </authorList>
    </citation>
    <scope>NUCLEOTIDE SEQUENCE [LARGE SCALE GENOMIC DNA]</scope>
    <source>
        <strain evidence="17 18">22II-s10s</strain>
    </source>
</reference>
<dbReference type="RefSeq" id="WP_043843726.1">
    <property type="nucleotide sequence ID" value="NZ_AQQW01000004.1"/>
</dbReference>
<dbReference type="InterPro" id="IPR036061">
    <property type="entry name" value="CheW-like_dom_sf"/>
</dbReference>
<dbReference type="GO" id="GO:0005524">
    <property type="term" value="F:ATP binding"/>
    <property type="evidence" value="ECO:0007669"/>
    <property type="project" value="UniProtKB-KW"/>
</dbReference>
<dbReference type="InterPro" id="IPR004358">
    <property type="entry name" value="Sig_transdc_His_kin-like_C"/>
</dbReference>
<dbReference type="SMART" id="SM01231">
    <property type="entry name" value="H-kinase_dim"/>
    <property type="match status" value="1"/>
</dbReference>
<comment type="function">
    <text evidence="11">Involved in the transmission of sensory signals from the chemoreceptors to the flagellar motors. CheA is autophosphorylated; it can transfer its phosphate group to either CheB or CheY.</text>
</comment>
<keyword evidence="5 12" id="KW-0597">Phosphoprotein</keyword>
<dbReference type="Gene3D" id="1.10.287.560">
    <property type="entry name" value="Histidine kinase CheA-like, homodimeric domain"/>
    <property type="match status" value="1"/>
</dbReference>
<dbReference type="GO" id="GO:0006935">
    <property type="term" value="P:chemotaxis"/>
    <property type="evidence" value="ECO:0007669"/>
    <property type="project" value="UniProtKB-KW"/>
</dbReference>
<dbReference type="PRINTS" id="PR00344">
    <property type="entry name" value="BCTRLSENSOR"/>
</dbReference>
<dbReference type="InterPro" id="IPR005467">
    <property type="entry name" value="His_kinase_dom"/>
</dbReference>
<dbReference type="PROSITE" id="PS50894">
    <property type="entry name" value="HPT"/>
    <property type="match status" value="1"/>
</dbReference>
<dbReference type="InterPro" id="IPR003594">
    <property type="entry name" value="HATPase_dom"/>
</dbReference>
<dbReference type="PANTHER" id="PTHR43395">
    <property type="entry name" value="SENSOR HISTIDINE KINASE CHEA"/>
    <property type="match status" value="1"/>
</dbReference>
<dbReference type="Pfam" id="PF02518">
    <property type="entry name" value="HATPase_c"/>
    <property type="match status" value="1"/>
</dbReference>
<dbReference type="SMART" id="SM00387">
    <property type="entry name" value="HATPase_c"/>
    <property type="match status" value="1"/>
</dbReference>
<feature type="compositionally biased region" description="Polar residues" evidence="13">
    <location>
        <begin position="270"/>
        <end position="282"/>
    </location>
</feature>